<accession>A0A2T7DIG3</accession>
<dbReference type="EMBL" id="CM009753">
    <property type="protein sequence ID" value="PUZ55372.1"/>
    <property type="molecule type" value="Genomic_DNA"/>
</dbReference>
<organism evidence="1 2">
    <name type="scientific">Panicum hallii var. hallii</name>
    <dbReference type="NCBI Taxonomy" id="1504633"/>
    <lineage>
        <taxon>Eukaryota</taxon>
        <taxon>Viridiplantae</taxon>
        <taxon>Streptophyta</taxon>
        <taxon>Embryophyta</taxon>
        <taxon>Tracheophyta</taxon>
        <taxon>Spermatophyta</taxon>
        <taxon>Magnoliopsida</taxon>
        <taxon>Liliopsida</taxon>
        <taxon>Poales</taxon>
        <taxon>Poaceae</taxon>
        <taxon>PACMAD clade</taxon>
        <taxon>Panicoideae</taxon>
        <taxon>Panicodae</taxon>
        <taxon>Paniceae</taxon>
        <taxon>Panicinae</taxon>
        <taxon>Panicum</taxon>
        <taxon>Panicum sect. Panicum</taxon>
    </lineage>
</organism>
<name>A0A2T7DIG3_9POAL</name>
<sequence length="79" mass="8872">MLHRLSYILTLISYHIVTLSDFKYMFSVICGVRTCRYTHDALLSACWNNVDQSASSSTLICNKSWLAAASSNKIDVLPI</sequence>
<proteinExistence type="predicted"/>
<evidence type="ECO:0000313" key="1">
    <source>
        <dbReference type="EMBL" id="PUZ55372.1"/>
    </source>
</evidence>
<reference evidence="1 2" key="1">
    <citation type="submission" date="2018-04" db="EMBL/GenBank/DDBJ databases">
        <title>WGS assembly of Panicum hallii var. hallii HAL2.</title>
        <authorList>
            <person name="Lovell J."/>
            <person name="Jenkins J."/>
            <person name="Lowry D."/>
            <person name="Mamidi S."/>
            <person name="Sreedasyam A."/>
            <person name="Weng X."/>
            <person name="Barry K."/>
            <person name="Bonette J."/>
            <person name="Campitelli B."/>
            <person name="Daum C."/>
            <person name="Gordon S."/>
            <person name="Gould B."/>
            <person name="Lipzen A."/>
            <person name="MacQueen A."/>
            <person name="Palacio-Mejia J."/>
            <person name="Plott C."/>
            <person name="Shakirov E."/>
            <person name="Shu S."/>
            <person name="Yoshinaga Y."/>
            <person name="Zane M."/>
            <person name="Rokhsar D."/>
            <person name="Grimwood J."/>
            <person name="Schmutz J."/>
            <person name="Juenger T."/>
        </authorList>
    </citation>
    <scope>NUCLEOTIDE SEQUENCE [LARGE SCALE GENOMIC DNA]</scope>
    <source>
        <strain evidence="2">cv. HAL2</strain>
    </source>
</reference>
<protein>
    <submittedName>
        <fullName evidence="1">Uncharacterized protein</fullName>
    </submittedName>
</protein>
<keyword evidence="2" id="KW-1185">Reference proteome</keyword>
<gene>
    <name evidence="1" type="ORF">GQ55_5G207000</name>
</gene>
<dbReference type="Gramene" id="PUZ55372">
    <property type="protein sequence ID" value="PUZ55372"/>
    <property type="gene ID" value="GQ55_5G207000"/>
</dbReference>
<dbReference type="AlphaFoldDB" id="A0A2T7DIG3"/>
<dbReference type="Proteomes" id="UP000244336">
    <property type="component" value="Chromosome 5"/>
</dbReference>
<evidence type="ECO:0000313" key="2">
    <source>
        <dbReference type="Proteomes" id="UP000244336"/>
    </source>
</evidence>